<evidence type="ECO:0000256" key="2">
    <source>
        <dbReference type="ARBA" id="ARBA00023315"/>
    </source>
</evidence>
<sequence length="159" mass="17880">MAKISFRKATRDDVALILYFIKELAAYEHLLDAVEATEAGLEQSLFDQEAAEVIFVEYNEEAVGFALFFQNYSTFVGGAGIYLEDLYVLDAYRGKGLGKMLLQQVAKIAVARHCGRFEWACLNWNEPSIAFYKHMGAVPMSDWTVYRITGQALQTLSEG</sequence>
<dbReference type="InterPro" id="IPR016181">
    <property type="entry name" value="Acyl_CoA_acyltransferase"/>
</dbReference>
<dbReference type="Gene3D" id="3.40.630.30">
    <property type="match status" value="1"/>
</dbReference>
<comment type="caution">
    <text evidence="4">The sequence shown here is derived from an EMBL/GenBank/DDBJ whole genome shotgun (WGS) entry which is preliminary data.</text>
</comment>
<evidence type="ECO:0000313" key="5">
    <source>
        <dbReference type="Proteomes" id="UP000746471"/>
    </source>
</evidence>
<evidence type="ECO:0000256" key="1">
    <source>
        <dbReference type="ARBA" id="ARBA00022679"/>
    </source>
</evidence>
<dbReference type="RefSeq" id="WP_213235693.1">
    <property type="nucleotide sequence ID" value="NZ_JAHBCL010000006.1"/>
</dbReference>
<dbReference type="PANTHER" id="PTHR10545">
    <property type="entry name" value="DIAMINE N-ACETYLTRANSFERASE"/>
    <property type="match status" value="1"/>
</dbReference>
<dbReference type="InterPro" id="IPR000182">
    <property type="entry name" value="GNAT_dom"/>
</dbReference>
<dbReference type="PANTHER" id="PTHR10545:SF29">
    <property type="entry name" value="GH14572P-RELATED"/>
    <property type="match status" value="1"/>
</dbReference>
<dbReference type="CDD" id="cd04301">
    <property type="entry name" value="NAT_SF"/>
    <property type="match status" value="1"/>
</dbReference>
<keyword evidence="2" id="KW-0012">Acyltransferase</keyword>
<proteinExistence type="predicted"/>
<gene>
    <name evidence="4" type="ORF">KHM83_04350</name>
</gene>
<evidence type="ECO:0000313" key="4">
    <source>
        <dbReference type="EMBL" id="MBS7525907.1"/>
    </source>
</evidence>
<dbReference type="SUPFAM" id="SSF55729">
    <property type="entry name" value="Acyl-CoA N-acyltransferases (Nat)"/>
    <property type="match status" value="1"/>
</dbReference>
<feature type="domain" description="N-acetyltransferase" evidence="3">
    <location>
        <begin position="4"/>
        <end position="159"/>
    </location>
</feature>
<organism evidence="4 5">
    <name type="scientific">Fusibacter paucivorans</name>
    <dbReference type="NCBI Taxonomy" id="76009"/>
    <lineage>
        <taxon>Bacteria</taxon>
        <taxon>Bacillati</taxon>
        <taxon>Bacillota</taxon>
        <taxon>Clostridia</taxon>
        <taxon>Eubacteriales</taxon>
        <taxon>Eubacteriales Family XII. Incertae Sedis</taxon>
        <taxon>Fusibacter</taxon>
    </lineage>
</organism>
<reference evidence="4 5" key="1">
    <citation type="submission" date="2021-05" db="EMBL/GenBank/DDBJ databases">
        <title>Fusibacter ferrireducens sp. nov., an anaerobic, sulfur- and Fe-reducing bacterium isolated from the mangrove sediment.</title>
        <authorList>
            <person name="Qiu D."/>
        </authorList>
    </citation>
    <scope>NUCLEOTIDE SEQUENCE [LARGE SCALE GENOMIC DNA]</scope>
    <source>
        <strain evidence="4 5">DSM 12116</strain>
    </source>
</reference>
<protein>
    <submittedName>
        <fullName evidence="4">GNAT family N-acetyltransferase</fullName>
    </submittedName>
</protein>
<dbReference type="InterPro" id="IPR051016">
    <property type="entry name" value="Diverse_Substrate_AcTransf"/>
</dbReference>
<name>A0ABS5PLZ6_9FIRM</name>
<dbReference type="Pfam" id="PF00583">
    <property type="entry name" value="Acetyltransf_1"/>
    <property type="match status" value="1"/>
</dbReference>
<evidence type="ECO:0000259" key="3">
    <source>
        <dbReference type="PROSITE" id="PS51186"/>
    </source>
</evidence>
<dbReference type="Proteomes" id="UP000746471">
    <property type="component" value="Unassembled WGS sequence"/>
</dbReference>
<keyword evidence="1" id="KW-0808">Transferase</keyword>
<keyword evidence="5" id="KW-1185">Reference proteome</keyword>
<accession>A0ABS5PLZ6</accession>
<dbReference type="EMBL" id="JAHBCL010000006">
    <property type="protein sequence ID" value="MBS7525907.1"/>
    <property type="molecule type" value="Genomic_DNA"/>
</dbReference>
<dbReference type="PROSITE" id="PS51186">
    <property type="entry name" value="GNAT"/>
    <property type="match status" value="1"/>
</dbReference>